<dbReference type="Gene3D" id="4.10.830.30">
    <property type="entry name" value="Ribosomal protein L31"/>
    <property type="match status" value="1"/>
</dbReference>
<dbReference type="InterPro" id="IPR002150">
    <property type="entry name" value="Ribosomal_bL31"/>
</dbReference>
<evidence type="ECO:0000256" key="4">
    <source>
        <dbReference type="ARBA" id="ARBA00022730"/>
    </source>
</evidence>
<evidence type="ECO:0000256" key="2">
    <source>
        <dbReference type="ARBA" id="ARBA00009296"/>
    </source>
</evidence>
<evidence type="ECO:0000313" key="10">
    <source>
        <dbReference type="EMBL" id="SCM78668.1"/>
    </source>
</evidence>
<evidence type="ECO:0000256" key="6">
    <source>
        <dbReference type="ARBA" id="ARBA00022980"/>
    </source>
</evidence>
<dbReference type="GO" id="GO:0003735">
    <property type="term" value="F:structural constituent of ribosome"/>
    <property type="evidence" value="ECO:0007669"/>
    <property type="project" value="InterPro"/>
</dbReference>
<evidence type="ECO:0000256" key="9">
    <source>
        <dbReference type="HAMAP-Rule" id="MF_00501"/>
    </source>
</evidence>
<evidence type="ECO:0000256" key="8">
    <source>
        <dbReference type="ARBA" id="ARBA00035687"/>
    </source>
</evidence>
<dbReference type="GO" id="GO:1990904">
    <property type="term" value="C:ribonucleoprotein complex"/>
    <property type="evidence" value="ECO:0007669"/>
    <property type="project" value="UniProtKB-KW"/>
</dbReference>
<evidence type="ECO:0000256" key="3">
    <source>
        <dbReference type="ARBA" id="ARBA00011838"/>
    </source>
</evidence>
<dbReference type="PANTHER" id="PTHR33280:SF6">
    <property type="entry name" value="LARGE RIBOSOMAL SUBUNIT PROTEIN BL31A"/>
    <property type="match status" value="1"/>
</dbReference>
<reference evidence="10" key="1">
    <citation type="submission" date="2016-08" db="EMBL/GenBank/DDBJ databases">
        <authorList>
            <person name="Seilhamer J.J."/>
        </authorList>
    </citation>
    <scope>NUCLEOTIDE SEQUENCE</scope>
    <source>
        <strain evidence="10">86</strain>
    </source>
</reference>
<dbReference type="InterPro" id="IPR027491">
    <property type="entry name" value="Ribosomal_bL31_A"/>
</dbReference>
<dbReference type="PROSITE" id="PS01143">
    <property type="entry name" value="RIBOSOMAL_L31"/>
    <property type="match status" value="1"/>
</dbReference>
<keyword evidence="5 9" id="KW-0694">RNA-binding</keyword>
<keyword evidence="7 9" id="KW-0687">Ribonucleoprotein</keyword>
<dbReference type="GO" id="GO:0019843">
    <property type="term" value="F:rRNA binding"/>
    <property type="evidence" value="ECO:0007669"/>
    <property type="project" value="UniProtKB-KW"/>
</dbReference>
<dbReference type="PANTHER" id="PTHR33280">
    <property type="entry name" value="50S RIBOSOMAL PROTEIN L31, CHLOROPLASTIC"/>
    <property type="match status" value="1"/>
</dbReference>
<dbReference type="PRINTS" id="PR01249">
    <property type="entry name" value="RIBOSOMALL31"/>
</dbReference>
<comment type="subunit">
    <text evidence="3 9">Part of the 50S ribosomal subunit.</text>
</comment>
<dbReference type="Pfam" id="PF01197">
    <property type="entry name" value="Ribosomal_L31"/>
    <property type="match status" value="1"/>
</dbReference>
<dbReference type="InterPro" id="IPR042105">
    <property type="entry name" value="Ribosomal_bL31_sf"/>
</dbReference>
<organism evidence="10">
    <name type="scientific">uncultured Pleomorphomonas sp</name>
    <dbReference type="NCBI Taxonomy" id="442121"/>
    <lineage>
        <taxon>Bacteria</taxon>
        <taxon>Pseudomonadati</taxon>
        <taxon>Pseudomonadota</taxon>
        <taxon>Alphaproteobacteria</taxon>
        <taxon>Hyphomicrobiales</taxon>
        <taxon>Pleomorphomonadaceae</taxon>
        <taxon>Pleomorphomonas</taxon>
        <taxon>environmental samples</taxon>
    </lineage>
</organism>
<evidence type="ECO:0000256" key="5">
    <source>
        <dbReference type="ARBA" id="ARBA00022884"/>
    </source>
</evidence>
<dbReference type="SUPFAM" id="SSF143800">
    <property type="entry name" value="L28p-like"/>
    <property type="match status" value="1"/>
</dbReference>
<dbReference type="GO" id="GO:0006412">
    <property type="term" value="P:translation"/>
    <property type="evidence" value="ECO:0007669"/>
    <property type="project" value="UniProtKB-UniRule"/>
</dbReference>
<evidence type="ECO:0000256" key="7">
    <source>
        <dbReference type="ARBA" id="ARBA00023274"/>
    </source>
</evidence>
<dbReference type="NCBIfam" id="TIGR00105">
    <property type="entry name" value="L31"/>
    <property type="match status" value="1"/>
</dbReference>
<dbReference type="InterPro" id="IPR034704">
    <property type="entry name" value="Ribosomal_bL28/bL31-like_sf"/>
</dbReference>
<keyword evidence="6 9" id="KW-0689">Ribosomal protein</keyword>
<name>A0A212LMC1_9HYPH</name>
<comment type="similarity">
    <text evidence="2 9">Belongs to the bacterial ribosomal protein bL31 family. Type A subfamily.</text>
</comment>
<dbReference type="NCBIfam" id="NF001809">
    <property type="entry name" value="PRK00528.1"/>
    <property type="match status" value="1"/>
</dbReference>
<dbReference type="EMBL" id="FMJD01000013">
    <property type="protein sequence ID" value="SCM78668.1"/>
    <property type="molecule type" value="Genomic_DNA"/>
</dbReference>
<comment type="function">
    <text evidence="1 9">Binds the 23S rRNA.</text>
</comment>
<dbReference type="GO" id="GO:0005840">
    <property type="term" value="C:ribosome"/>
    <property type="evidence" value="ECO:0007669"/>
    <property type="project" value="UniProtKB-KW"/>
</dbReference>
<dbReference type="HAMAP" id="MF_00501">
    <property type="entry name" value="Ribosomal_bL31_1"/>
    <property type="match status" value="1"/>
</dbReference>
<dbReference type="AlphaFoldDB" id="A0A212LMC1"/>
<proteinExistence type="inferred from homology"/>
<protein>
    <recommendedName>
        <fullName evidence="8 9">Large ribosomal subunit protein bL31</fullName>
    </recommendedName>
</protein>
<accession>A0A212LMC1</accession>
<keyword evidence="4 9" id="KW-0699">rRNA-binding</keyword>
<evidence type="ECO:0000256" key="1">
    <source>
        <dbReference type="ARBA" id="ARBA00003795"/>
    </source>
</evidence>
<gene>
    <name evidence="9 10" type="primary">rpmE</name>
    <name evidence="10" type="ORF">KL86PLE_90020</name>
</gene>
<comment type="caution">
    <text evidence="9">Lacks conserved residue(s) required for the propagation of feature annotation.</text>
</comment>
<sequence>MRLAAPERTEKMKQGIHPDYHDIKVVMTDGSEFVTRSCYGAKDATLNLDIDPKVHPAWTGGQQQLMDRGGRLSRFNSKFGGLFTKK</sequence>